<sequence>MAILAACGITTNPPDAPDEIEPPDDEQVEQHFCCSSVDLKNMTGENCVAINKEQINTCLSVLYCGNTWGKDNGTIACHD</sequence>
<evidence type="ECO:0000313" key="2">
    <source>
        <dbReference type="Proteomes" id="UP000031599"/>
    </source>
</evidence>
<name>A0A0C2D6T7_9BACT</name>
<comment type="caution">
    <text evidence="1">The sequence shown here is derived from an EMBL/GenBank/DDBJ whole genome shotgun (WGS) entry which is preliminary data.</text>
</comment>
<organism evidence="1 2">
    <name type="scientific">Enhygromyxa salina</name>
    <dbReference type="NCBI Taxonomy" id="215803"/>
    <lineage>
        <taxon>Bacteria</taxon>
        <taxon>Pseudomonadati</taxon>
        <taxon>Myxococcota</taxon>
        <taxon>Polyangia</taxon>
        <taxon>Nannocystales</taxon>
        <taxon>Nannocystaceae</taxon>
        <taxon>Enhygromyxa</taxon>
    </lineage>
</organism>
<reference evidence="1 2" key="1">
    <citation type="submission" date="2014-12" db="EMBL/GenBank/DDBJ databases">
        <title>Genome assembly of Enhygromyxa salina DSM 15201.</title>
        <authorList>
            <person name="Sharma G."/>
            <person name="Subramanian S."/>
        </authorList>
    </citation>
    <scope>NUCLEOTIDE SEQUENCE [LARGE SCALE GENOMIC DNA]</scope>
    <source>
        <strain evidence="1 2">DSM 15201</strain>
    </source>
</reference>
<accession>A0A0C2D6T7</accession>
<dbReference type="Proteomes" id="UP000031599">
    <property type="component" value="Unassembled WGS sequence"/>
</dbReference>
<dbReference type="AlphaFoldDB" id="A0A0C2D6T7"/>
<protein>
    <submittedName>
        <fullName evidence="1">Uncharacterized protein</fullName>
    </submittedName>
</protein>
<proteinExistence type="predicted"/>
<gene>
    <name evidence="1" type="ORF">DB30_07237</name>
</gene>
<dbReference type="EMBL" id="JMCC02000008">
    <property type="protein sequence ID" value="KIG18901.1"/>
    <property type="molecule type" value="Genomic_DNA"/>
</dbReference>
<evidence type="ECO:0000313" key="1">
    <source>
        <dbReference type="EMBL" id="KIG18901.1"/>
    </source>
</evidence>